<accession>A0A7K1YBP0</accession>
<dbReference type="AlphaFoldDB" id="A0A7K1YBP0"/>
<protein>
    <submittedName>
        <fullName evidence="1">Uncharacterized protein</fullName>
    </submittedName>
</protein>
<dbReference type="RefSeq" id="WP_160845205.1">
    <property type="nucleotide sequence ID" value="NZ_WVHT01000006.1"/>
</dbReference>
<evidence type="ECO:0000313" key="2">
    <source>
        <dbReference type="Proteomes" id="UP000466586"/>
    </source>
</evidence>
<name>A0A7K1YBP0_9SPHI</name>
<proteinExistence type="predicted"/>
<keyword evidence="2" id="KW-1185">Reference proteome</keyword>
<dbReference type="EMBL" id="WVHT01000006">
    <property type="protein sequence ID" value="MXV52022.1"/>
    <property type="molecule type" value="Genomic_DNA"/>
</dbReference>
<evidence type="ECO:0000313" key="1">
    <source>
        <dbReference type="EMBL" id="MXV52022.1"/>
    </source>
</evidence>
<organism evidence="1 2">
    <name type="scientific">Hufsiella arboris</name>
    <dbReference type="NCBI Taxonomy" id="2695275"/>
    <lineage>
        <taxon>Bacteria</taxon>
        <taxon>Pseudomonadati</taxon>
        <taxon>Bacteroidota</taxon>
        <taxon>Sphingobacteriia</taxon>
        <taxon>Sphingobacteriales</taxon>
        <taxon>Sphingobacteriaceae</taxon>
        <taxon>Hufsiella</taxon>
    </lineage>
</organism>
<reference evidence="1 2" key="1">
    <citation type="submission" date="2019-11" db="EMBL/GenBank/DDBJ databases">
        <title>Pedobacter sp. HMF7647 Genome sequencing and assembly.</title>
        <authorList>
            <person name="Kang H."/>
            <person name="Kim H."/>
            <person name="Joh K."/>
        </authorList>
    </citation>
    <scope>NUCLEOTIDE SEQUENCE [LARGE SCALE GENOMIC DNA]</scope>
    <source>
        <strain evidence="1 2">HMF7647</strain>
    </source>
</reference>
<gene>
    <name evidence="1" type="ORF">GS399_13655</name>
</gene>
<dbReference type="Proteomes" id="UP000466586">
    <property type="component" value="Unassembled WGS sequence"/>
</dbReference>
<comment type="caution">
    <text evidence="1">The sequence shown here is derived from an EMBL/GenBank/DDBJ whole genome shotgun (WGS) entry which is preliminary data.</text>
</comment>
<sequence length="179" mass="20600">MNTTNKQNRNCRKRKPTKLPYYHVQQTLPLGETPAVRASLRTEGLLELVTADLREVYYYKVDQNKKRKDFCAVGWPNENGGWEIRHPNFTGCLGPKGMTFISGEAGHLVIFEDFTAYLYWRYFNKQYYPNILILNYPEFLSAAKIRALKFNSVTVCFNQEQITLIKSSGDGFDPINAAA</sequence>